<protein>
    <recommendedName>
        <fullName evidence="3">Reverse transcriptase zinc-binding domain-containing protein</fullName>
    </recommendedName>
</protein>
<keyword evidence="2" id="KW-1185">Reference proteome</keyword>
<proteinExistence type="predicted"/>
<evidence type="ECO:0008006" key="3">
    <source>
        <dbReference type="Google" id="ProtNLM"/>
    </source>
</evidence>
<evidence type="ECO:0000313" key="1">
    <source>
        <dbReference type="EMBL" id="RYR09621.1"/>
    </source>
</evidence>
<organism evidence="1 2">
    <name type="scientific">Arachis hypogaea</name>
    <name type="common">Peanut</name>
    <dbReference type="NCBI Taxonomy" id="3818"/>
    <lineage>
        <taxon>Eukaryota</taxon>
        <taxon>Viridiplantae</taxon>
        <taxon>Streptophyta</taxon>
        <taxon>Embryophyta</taxon>
        <taxon>Tracheophyta</taxon>
        <taxon>Spermatophyta</taxon>
        <taxon>Magnoliopsida</taxon>
        <taxon>eudicotyledons</taxon>
        <taxon>Gunneridae</taxon>
        <taxon>Pentapetalae</taxon>
        <taxon>rosids</taxon>
        <taxon>fabids</taxon>
        <taxon>Fabales</taxon>
        <taxon>Fabaceae</taxon>
        <taxon>Papilionoideae</taxon>
        <taxon>50 kb inversion clade</taxon>
        <taxon>dalbergioids sensu lato</taxon>
        <taxon>Dalbergieae</taxon>
        <taxon>Pterocarpus clade</taxon>
        <taxon>Arachis</taxon>
    </lineage>
</organism>
<evidence type="ECO:0000313" key="2">
    <source>
        <dbReference type="Proteomes" id="UP000289738"/>
    </source>
</evidence>
<sequence>MDDLREALFSPIGLTSLKLRAISWWKLVDGELWSNRIWVLMREWVLLLLVNGLLFEFWKISMSNEGSRS</sequence>
<name>A0A444Z628_ARAHY</name>
<accession>A0A444Z628</accession>
<dbReference type="AlphaFoldDB" id="A0A444Z628"/>
<dbReference type="Proteomes" id="UP000289738">
    <property type="component" value="Chromosome B05"/>
</dbReference>
<dbReference type="EMBL" id="SDMP01000015">
    <property type="protein sequence ID" value="RYR09621.1"/>
    <property type="molecule type" value="Genomic_DNA"/>
</dbReference>
<reference evidence="1 2" key="1">
    <citation type="submission" date="2019-01" db="EMBL/GenBank/DDBJ databases">
        <title>Sequencing of cultivated peanut Arachis hypogaea provides insights into genome evolution and oil improvement.</title>
        <authorList>
            <person name="Chen X."/>
        </authorList>
    </citation>
    <scope>NUCLEOTIDE SEQUENCE [LARGE SCALE GENOMIC DNA]</scope>
    <source>
        <strain evidence="2">cv. Fuhuasheng</strain>
        <tissue evidence="1">Leaves</tissue>
    </source>
</reference>
<comment type="caution">
    <text evidence="1">The sequence shown here is derived from an EMBL/GenBank/DDBJ whole genome shotgun (WGS) entry which is preliminary data.</text>
</comment>
<gene>
    <name evidence="1" type="ORF">Ahy_B05g078000</name>
</gene>